<dbReference type="Pfam" id="PF00005">
    <property type="entry name" value="ABC_tran"/>
    <property type="match status" value="1"/>
</dbReference>
<dbReference type="SMART" id="SM00382">
    <property type="entry name" value="AAA"/>
    <property type="match status" value="1"/>
</dbReference>
<keyword evidence="2" id="KW-0547">Nucleotide-binding</keyword>
<evidence type="ECO:0000256" key="1">
    <source>
        <dbReference type="ARBA" id="ARBA00022448"/>
    </source>
</evidence>
<name>A0A927CZJ0_9BACI</name>
<keyword evidence="1" id="KW-0813">Transport</keyword>
<dbReference type="EMBL" id="JACXSI010000015">
    <property type="protein sequence ID" value="MBD3108239.1"/>
    <property type="molecule type" value="Genomic_DNA"/>
</dbReference>
<dbReference type="InterPro" id="IPR003439">
    <property type="entry name" value="ABC_transporter-like_ATP-bd"/>
</dbReference>
<dbReference type="InterPro" id="IPR003593">
    <property type="entry name" value="AAA+_ATPase"/>
</dbReference>
<gene>
    <name evidence="5" type="ORF">IEO70_07650</name>
</gene>
<keyword evidence="6" id="KW-1185">Reference proteome</keyword>
<organism evidence="5 6">
    <name type="scientific">Peribacillus faecalis</name>
    <dbReference type="NCBI Taxonomy" id="2772559"/>
    <lineage>
        <taxon>Bacteria</taxon>
        <taxon>Bacillati</taxon>
        <taxon>Bacillota</taxon>
        <taxon>Bacilli</taxon>
        <taxon>Bacillales</taxon>
        <taxon>Bacillaceae</taxon>
        <taxon>Peribacillus</taxon>
    </lineage>
</organism>
<evidence type="ECO:0000313" key="5">
    <source>
        <dbReference type="EMBL" id="MBD3108239.1"/>
    </source>
</evidence>
<dbReference type="GO" id="GO:0005524">
    <property type="term" value="F:ATP binding"/>
    <property type="evidence" value="ECO:0007669"/>
    <property type="project" value="UniProtKB-KW"/>
</dbReference>
<dbReference type="PANTHER" id="PTHR42711:SF17">
    <property type="entry name" value="ABC TRANSPORTER ATP-BINDING PROTEIN"/>
    <property type="match status" value="1"/>
</dbReference>
<protein>
    <submittedName>
        <fullName evidence="5">ABC transporter ATP-binding protein</fullName>
    </submittedName>
</protein>
<comment type="caution">
    <text evidence="5">The sequence shown here is derived from an EMBL/GenBank/DDBJ whole genome shotgun (WGS) entry which is preliminary data.</text>
</comment>
<dbReference type="GO" id="GO:0016887">
    <property type="term" value="F:ATP hydrolysis activity"/>
    <property type="evidence" value="ECO:0007669"/>
    <property type="project" value="InterPro"/>
</dbReference>
<proteinExistence type="predicted"/>
<dbReference type="SUPFAM" id="SSF52540">
    <property type="entry name" value="P-loop containing nucleoside triphosphate hydrolases"/>
    <property type="match status" value="1"/>
</dbReference>
<sequence length="236" mass="26147">MTNNLVVIKGIEKDVGVRIIVQDMSFTIKKGETIVIIGPNGSGKTTTLEMILGIQKPTRGEIAYWTKDFQTAVGVQLQSTPFFPGLTAKENLQLFACFYKKKLPEEEIDSLLKTCSMHEARNTDVAKLSGGQLKRLSIATALVHHPALVFLDEPTAALDPLSRKEIHQTILDLKKQGKTVVLTSHDMDEAAKLSDRILFFHSGSLIADGSKEELFSQYLSHDLEELYMSLTKGESI</sequence>
<dbReference type="PROSITE" id="PS50893">
    <property type="entry name" value="ABC_TRANSPORTER_2"/>
    <property type="match status" value="1"/>
</dbReference>
<dbReference type="PROSITE" id="PS00211">
    <property type="entry name" value="ABC_TRANSPORTER_1"/>
    <property type="match status" value="1"/>
</dbReference>
<evidence type="ECO:0000256" key="3">
    <source>
        <dbReference type="ARBA" id="ARBA00022840"/>
    </source>
</evidence>
<dbReference type="InterPro" id="IPR027417">
    <property type="entry name" value="P-loop_NTPase"/>
</dbReference>
<keyword evidence="3 5" id="KW-0067">ATP-binding</keyword>
<dbReference type="Proteomes" id="UP000602076">
    <property type="component" value="Unassembled WGS sequence"/>
</dbReference>
<dbReference type="PANTHER" id="PTHR42711">
    <property type="entry name" value="ABC TRANSPORTER ATP-BINDING PROTEIN"/>
    <property type="match status" value="1"/>
</dbReference>
<dbReference type="AlphaFoldDB" id="A0A927CZJ0"/>
<evidence type="ECO:0000259" key="4">
    <source>
        <dbReference type="PROSITE" id="PS50893"/>
    </source>
</evidence>
<dbReference type="InterPro" id="IPR017871">
    <property type="entry name" value="ABC_transporter-like_CS"/>
</dbReference>
<evidence type="ECO:0000313" key="6">
    <source>
        <dbReference type="Proteomes" id="UP000602076"/>
    </source>
</evidence>
<dbReference type="RefSeq" id="WP_190997785.1">
    <property type="nucleotide sequence ID" value="NZ_JACXSI010000015.1"/>
</dbReference>
<evidence type="ECO:0000256" key="2">
    <source>
        <dbReference type="ARBA" id="ARBA00022741"/>
    </source>
</evidence>
<feature type="domain" description="ABC transporter" evidence="4">
    <location>
        <begin position="6"/>
        <end position="227"/>
    </location>
</feature>
<accession>A0A927CZJ0</accession>
<dbReference type="Gene3D" id="3.40.50.300">
    <property type="entry name" value="P-loop containing nucleotide triphosphate hydrolases"/>
    <property type="match status" value="1"/>
</dbReference>
<dbReference type="InterPro" id="IPR050763">
    <property type="entry name" value="ABC_transporter_ATP-binding"/>
</dbReference>
<reference evidence="5" key="1">
    <citation type="submission" date="2020-09" db="EMBL/GenBank/DDBJ databases">
        <title>Bacillus faecalis sp. nov., a moderately halophilic bacterium isolated from cow faeces.</title>
        <authorList>
            <person name="Jiang L."/>
            <person name="Lee J."/>
        </authorList>
    </citation>
    <scope>NUCLEOTIDE SEQUENCE</scope>
    <source>
        <strain evidence="5">AGMB 02131</strain>
    </source>
</reference>